<evidence type="ECO:0000259" key="1">
    <source>
        <dbReference type="Pfam" id="PF06527"/>
    </source>
</evidence>
<comment type="caution">
    <text evidence="2">The sequence shown here is derived from an EMBL/GenBank/DDBJ whole genome shotgun (WGS) entry which is preliminary data.</text>
</comment>
<proteinExistence type="predicted"/>
<dbReference type="InterPro" id="IPR009492">
    <property type="entry name" value="TniQ"/>
</dbReference>
<name>A0ABS0D326_9NOCA</name>
<organism evidence="2 3">
    <name type="scientific">Nocardia amamiensis</name>
    <dbReference type="NCBI Taxonomy" id="404578"/>
    <lineage>
        <taxon>Bacteria</taxon>
        <taxon>Bacillati</taxon>
        <taxon>Actinomycetota</taxon>
        <taxon>Actinomycetes</taxon>
        <taxon>Mycobacteriales</taxon>
        <taxon>Nocardiaceae</taxon>
        <taxon>Nocardia</taxon>
    </lineage>
</organism>
<feature type="non-terminal residue" evidence="2">
    <location>
        <position position="1"/>
    </location>
</feature>
<accession>A0ABS0D326</accession>
<dbReference type="Proteomes" id="UP000702209">
    <property type="component" value="Unassembled WGS sequence"/>
</dbReference>
<dbReference type="Pfam" id="PF06527">
    <property type="entry name" value="TniQ"/>
    <property type="match status" value="1"/>
</dbReference>
<evidence type="ECO:0000313" key="3">
    <source>
        <dbReference type="Proteomes" id="UP000702209"/>
    </source>
</evidence>
<reference evidence="2 3" key="1">
    <citation type="submission" date="2020-10" db="EMBL/GenBank/DDBJ databases">
        <title>Identification of Nocardia species via Next-generation sequencing and recognition of intraspecies genetic diversity.</title>
        <authorList>
            <person name="Li P."/>
            <person name="Li P."/>
            <person name="Lu B."/>
        </authorList>
    </citation>
    <scope>NUCLEOTIDE SEQUENCE [LARGE SCALE GENOMIC DNA]</scope>
    <source>
        <strain evidence="2 3">BJ06-0157</strain>
    </source>
</reference>
<evidence type="ECO:0000313" key="2">
    <source>
        <dbReference type="EMBL" id="MBF6303056.1"/>
    </source>
</evidence>
<feature type="domain" description="TniQ" evidence="1">
    <location>
        <begin position="42"/>
        <end position="84"/>
    </location>
</feature>
<protein>
    <submittedName>
        <fullName evidence="2">TniQ family protein</fullName>
    </submittedName>
</protein>
<keyword evidence="3" id="KW-1185">Reference proteome</keyword>
<dbReference type="EMBL" id="JADLQX010000125">
    <property type="protein sequence ID" value="MBF6303056.1"/>
    <property type="molecule type" value="Genomic_DNA"/>
</dbReference>
<sequence>SRYNRTARALNSSGYFLGAATDDSFRSYRTTHRSPPENGGISTRYCPDCLAGNGSTVHQTHGGGWRRSWRLPIVFACLEHRQLLQHLCPDCGRPAHGTIRDGRRLPLLPGPRIHGLHPAQCRWTPTDTRLSAVADCGARLDTTQARTPLSAYALVLQQRLIDALSTDGAGTILSVGEPTRPTEYFTGLRILSSLVHKN</sequence>
<gene>
    <name evidence="2" type="ORF">IU459_36985</name>
</gene>